<accession>A0A1F6A653</accession>
<dbReference type="Pfam" id="PF00288">
    <property type="entry name" value="GHMP_kinases_N"/>
    <property type="match status" value="1"/>
</dbReference>
<dbReference type="AlphaFoldDB" id="A0A1F6A653"/>
<dbReference type="Proteomes" id="UP000177092">
    <property type="component" value="Unassembled WGS sequence"/>
</dbReference>
<organism evidence="3 4">
    <name type="scientific">Candidatus Gottesmanbacteria bacterium RIFCSPHIGHO2_02_FULL_40_13</name>
    <dbReference type="NCBI Taxonomy" id="1798384"/>
    <lineage>
        <taxon>Bacteria</taxon>
        <taxon>Candidatus Gottesmaniibacteriota</taxon>
    </lineage>
</organism>
<name>A0A1F6A653_9BACT</name>
<dbReference type="PANTHER" id="PTHR42282:SF1">
    <property type="entry name" value="PANTOATE KINASE"/>
    <property type="match status" value="1"/>
</dbReference>
<comment type="caution">
    <text evidence="3">The sequence shown here is derived from an EMBL/GenBank/DDBJ whole genome shotgun (WGS) entry which is preliminary data.</text>
</comment>
<protein>
    <recommendedName>
        <fullName evidence="2">GHMP kinase N-terminal domain-containing protein</fullName>
    </recommendedName>
</protein>
<dbReference type="PIRSF" id="PIRSF016896">
    <property type="entry name" value="GHMP_arc_MJ0969"/>
    <property type="match status" value="1"/>
</dbReference>
<dbReference type="InterPro" id="IPR014721">
    <property type="entry name" value="Ribsml_uS5_D2-typ_fold_subgr"/>
</dbReference>
<evidence type="ECO:0000313" key="4">
    <source>
        <dbReference type="Proteomes" id="UP000177092"/>
    </source>
</evidence>
<dbReference type="InterPro" id="IPR006204">
    <property type="entry name" value="GHMP_kinase_N_dom"/>
</dbReference>
<keyword evidence="1" id="KW-0418">Kinase</keyword>
<dbReference type="SUPFAM" id="SSF54211">
    <property type="entry name" value="Ribosomal protein S5 domain 2-like"/>
    <property type="match status" value="1"/>
</dbReference>
<reference evidence="3 4" key="1">
    <citation type="journal article" date="2016" name="Nat. Commun.">
        <title>Thousands of microbial genomes shed light on interconnected biogeochemical processes in an aquifer system.</title>
        <authorList>
            <person name="Anantharaman K."/>
            <person name="Brown C.T."/>
            <person name="Hug L.A."/>
            <person name="Sharon I."/>
            <person name="Castelle C.J."/>
            <person name="Probst A.J."/>
            <person name="Thomas B.C."/>
            <person name="Singh A."/>
            <person name="Wilkins M.J."/>
            <person name="Karaoz U."/>
            <person name="Brodie E.L."/>
            <person name="Williams K.H."/>
            <person name="Hubbard S.S."/>
            <person name="Banfield J.F."/>
        </authorList>
    </citation>
    <scope>NUCLEOTIDE SEQUENCE [LARGE SCALE GENOMIC DNA]</scope>
</reference>
<dbReference type="GO" id="GO:0005524">
    <property type="term" value="F:ATP binding"/>
    <property type="evidence" value="ECO:0007669"/>
    <property type="project" value="InterPro"/>
</dbReference>
<dbReference type="PANTHER" id="PTHR42282">
    <property type="entry name" value="PANTOATE KINASE-RELATED"/>
    <property type="match status" value="1"/>
</dbReference>
<gene>
    <name evidence="3" type="ORF">A3D03_03350</name>
</gene>
<dbReference type="InterPro" id="IPR012043">
    <property type="entry name" value="PoK"/>
</dbReference>
<feature type="domain" description="GHMP kinase N-terminal" evidence="2">
    <location>
        <begin position="77"/>
        <end position="132"/>
    </location>
</feature>
<evidence type="ECO:0000259" key="2">
    <source>
        <dbReference type="Pfam" id="PF00288"/>
    </source>
</evidence>
<dbReference type="InterPro" id="IPR020568">
    <property type="entry name" value="Ribosomal_Su5_D2-typ_SF"/>
</dbReference>
<evidence type="ECO:0000313" key="3">
    <source>
        <dbReference type="EMBL" id="OGG20238.1"/>
    </source>
</evidence>
<dbReference type="STRING" id="1798384.A3D03_03350"/>
<dbReference type="EMBL" id="MFJN01000052">
    <property type="protein sequence ID" value="OGG20238.1"/>
    <property type="molecule type" value="Genomic_DNA"/>
</dbReference>
<dbReference type="Gene3D" id="3.30.230.10">
    <property type="match status" value="1"/>
</dbReference>
<evidence type="ECO:0000256" key="1">
    <source>
        <dbReference type="ARBA" id="ARBA00022777"/>
    </source>
</evidence>
<proteinExistence type="predicted"/>
<dbReference type="GO" id="GO:0016301">
    <property type="term" value="F:kinase activity"/>
    <property type="evidence" value="ECO:0007669"/>
    <property type="project" value="UniProtKB-KW"/>
</dbReference>
<sequence>MTQTISAKAYCPVSLSLIFKVCPNPNPYKMGSQGVGFTVNKIVTVEAAKSENTIVFFNNKRIKLPTLTYLINLLTHENLCIQIHSPLPLGCGFGISGASALACSLAVNKLLNLGKSKLFLTKLAHLSEIIHGTGLGSVGTESTGGFLLKETAGIPFRYKAYPYVGQKVYAVILGKIETPTILQNKNLGDKINIAADLVLNKIKKINKITLPDFLDCSLEFANRSGLLTDQKLINFTDTLKTDNFHVTMAMLGRVLITDKNPSSVVKNYPVVKLIISDQTAGLLD</sequence>
<keyword evidence="1" id="KW-0808">Transferase</keyword>